<dbReference type="EMBL" id="KN822129">
    <property type="protein sequence ID" value="KIM55690.1"/>
    <property type="molecule type" value="Genomic_DNA"/>
</dbReference>
<dbReference type="InterPro" id="IPR036047">
    <property type="entry name" value="F-box-like_dom_sf"/>
</dbReference>
<proteinExistence type="predicted"/>
<dbReference type="InParanoid" id="A0A0C3D4J3"/>
<reference evidence="3" key="2">
    <citation type="submission" date="2015-01" db="EMBL/GenBank/DDBJ databases">
        <title>Evolutionary Origins and Diversification of the Mycorrhizal Mutualists.</title>
        <authorList>
            <consortium name="DOE Joint Genome Institute"/>
            <consortium name="Mycorrhizal Genomics Consortium"/>
            <person name="Kohler A."/>
            <person name="Kuo A."/>
            <person name="Nagy L.G."/>
            <person name="Floudas D."/>
            <person name="Copeland A."/>
            <person name="Barry K.W."/>
            <person name="Cichocki N."/>
            <person name="Veneault-Fourrey C."/>
            <person name="LaButti K."/>
            <person name="Lindquist E.A."/>
            <person name="Lipzen A."/>
            <person name="Lundell T."/>
            <person name="Morin E."/>
            <person name="Murat C."/>
            <person name="Riley R."/>
            <person name="Ohm R."/>
            <person name="Sun H."/>
            <person name="Tunlid A."/>
            <person name="Henrissat B."/>
            <person name="Grigoriev I.V."/>
            <person name="Hibbett D.S."/>
            <person name="Martin F."/>
        </authorList>
    </citation>
    <scope>NUCLEOTIDE SEQUENCE [LARGE SCALE GENOMIC DNA]</scope>
    <source>
        <strain evidence="3">Foug A</strain>
    </source>
</reference>
<dbReference type="Proteomes" id="UP000053989">
    <property type="component" value="Unassembled WGS sequence"/>
</dbReference>
<feature type="domain" description="F-box" evidence="1">
    <location>
        <begin position="46"/>
        <end position="99"/>
    </location>
</feature>
<dbReference type="STRING" id="1036808.A0A0C3D4J3"/>
<dbReference type="PROSITE" id="PS50181">
    <property type="entry name" value="FBOX"/>
    <property type="match status" value="1"/>
</dbReference>
<protein>
    <recommendedName>
        <fullName evidence="1">F-box domain-containing protein</fullName>
    </recommendedName>
</protein>
<evidence type="ECO:0000313" key="2">
    <source>
        <dbReference type="EMBL" id="KIM55690.1"/>
    </source>
</evidence>
<dbReference type="Pfam" id="PF12937">
    <property type="entry name" value="F-box-like"/>
    <property type="match status" value="1"/>
</dbReference>
<evidence type="ECO:0000313" key="3">
    <source>
        <dbReference type="Proteomes" id="UP000053989"/>
    </source>
</evidence>
<dbReference type="HOGENOM" id="CLU_111684_0_0_1"/>
<gene>
    <name evidence="2" type="ORF">SCLCIDRAFT_1220974</name>
</gene>
<dbReference type="SUPFAM" id="SSF81383">
    <property type="entry name" value="F-box domain"/>
    <property type="match status" value="1"/>
</dbReference>
<name>A0A0C3D4J3_9AGAM</name>
<accession>A0A0C3D4J3</accession>
<organism evidence="2 3">
    <name type="scientific">Scleroderma citrinum Foug A</name>
    <dbReference type="NCBI Taxonomy" id="1036808"/>
    <lineage>
        <taxon>Eukaryota</taxon>
        <taxon>Fungi</taxon>
        <taxon>Dikarya</taxon>
        <taxon>Basidiomycota</taxon>
        <taxon>Agaricomycotina</taxon>
        <taxon>Agaricomycetes</taxon>
        <taxon>Agaricomycetidae</taxon>
        <taxon>Boletales</taxon>
        <taxon>Sclerodermatineae</taxon>
        <taxon>Sclerodermataceae</taxon>
        <taxon>Scleroderma</taxon>
    </lineage>
</organism>
<keyword evidence="3" id="KW-1185">Reference proteome</keyword>
<reference evidence="2 3" key="1">
    <citation type="submission" date="2014-04" db="EMBL/GenBank/DDBJ databases">
        <authorList>
            <consortium name="DOE Joint Genome Institute"/>
            <person name="Kuo A."/>
            <person name="Kohler A."/>
            <person name="Nagy L.G."/>
            <person name="Floudas D."/>
            <person name="Copeland A."/>
            <person name="Barry K.W."/>
            <person name="Cichocki N."/>
            <person name="Veneault-Fourrey C."/>
            <person name="LaButti K."/>
            <person name="Lindquist E.A."/>
            <person name="Lipzen A."/>
            <person name="Lundell T."/>
            <person name="Morin E."/>
            <person name="Murat C."/>
            <person name="Sun H."/>
            <person name="Tunlid A."/>
            <person name="Henrissat B."/>
            <person name="Grigoriev I.V."/>
            <person name="Hibbett D.S."/>
            <person name="Martin F."/>
            <person name="Nordberg H.P."/>
            <person name="Cantor M.N."/>
            <person name="Hua S.X."/>
        </authorList>
    </citation>
    <scope>NUCLEOTIDE SEQUENCE [LARGE SCALE GENOMIC DNA]</scope>
    <source>
        <strain evidence="2 3">Foug A</strain>
    </source>
</reference>
<sequence>MTVEELHRAWAELDELEKQERYLVERLSEIRKAIKAQRLKIDDLGPPTINRLPTELLSQIFALCIPDPKFPEKPLHRIVGVSRRWRDVVWNNPCFWTSIKVRPFQGKNVLEKQLKRSRKALLDIWIEDWDHYELYEECFGFHALLNTIVLHVNRWRSLTISDAHSHSTPVTISMVLTRITQTSFHQHVLPLSNI</sequence>
<dbReference type="Gene3D" id="1.20.1280.50">
    <property type="match status" value="1"/>
</dbReference>
<dbReference type="AlphaFoldDB" id="A0A0C3D4J3"/>
<dbReference type="OrthoDB" id="2269034at2759"/>
<dbReference type="InterPro" id="IPR001810">
    <property type="entry name" value="F-box_dom"/>
</dbReference>
<evidence type="ECO:0000259" key="1">
    <source>
        <dbReference type="PROSITE" id="PS50181"/>
    </source>
</evidence>